<protein>
    <submittedName>
        <fullName evidence="4">Glycoside hydrolase family 57</fullName>
    </submittedName>
</protein>
<accession>A0A6I6DY50</accession>
<comment type="similarity">
    <text evidence="1">Belongs to the glycosyl hydrolase 57 family.</text>
</comment>
<dbReference type="EMBL" id="CP039268">
    <property type="protein sequence ID" value="QGU31685.1"/>
    <property type="molecule type" value="Genomic_DNA"/>
</dbReference>
<name>A0A6I6DY50_THETI</name>
<dbReference type="Pfam" id="PF03065">
    <property type="entry name" value="Glyco_hydro_57"/>
    <property type="match status" value="1"/>
</dbReference>
<dbReference type="InterPro" id="IPR011330">
    <property type="entry name" value="Glyco_hydro/deAcase_b/a-brl"/>
</dbReference>
<keyword evidence="4" id="KW-0378">Hydrolase</keyword>
<dbReference type="GO" id="GO:0016787">
    <property type="term" value="F:hydrolase activity"/>
    <property type="evidence" value="ECO:0007669"/>
    <property type="project" value="UniProtKB-KW"/>
</dbReference>
<evidence type="ECO:0000256" key="1">
    <source>
        <dbReference type="ARBA" id="ARBA00006821"/>
    </source>
</evidence>
<dbReference type="Gene3D" id="3.20.110.20">
    <property type="match status" value="1"/>
</dbReference>
<keyword evidence="5" id="KW-1185">Reference proteome</keyword>
<dbReference type="Proteomes" id="UP000426424">
    <property type="component" value="Chromosome"/>
</dbReference>
<sequence>MAQTQIFHALGLHMHQPPGNLRLLFEANPQEAEQILRCYERAVRYAERYADVARLHVSFSGVLLEQLLDPAIVDLYRPVLDIPEMLERYRAADNIELLGLGYYHPIFPLIPCLDWDEQIERGRAIIGEVFGRVPRGFWPPELAFSMEMIPALVRAGYEYVIVDGVHVRPADGVNDTFRPYVACHNGVCITIVPCDRDLSNAQRQGLNPDWLRDELSWRAKVSPRPDEARLVTTWSDGENGGWFRQTHEASGFFGYFFAPYMERCRDGDDPITPVLLGDYLAQQRPTARAQVQRGSWNVGMACQDDFSPWIGSERQRRAIDEVHRLSERYWSLCRSHPDAHQVASEALAHARRQILEAETSCFLSWGDAWIPHLQARIRPAAAALDAAEAALRAHSSLSGA</sequence>
<dbReference type="PANTHER" id="PTHR36306">
    <property type="entry name" value="ALPHA-AMYLASE-RELATED-RELATED"/>
    <property type="match status" value="1"/>
</dbReference>
<evidence type="ECO:0000256" key="2">
    <source>
        <dbReference type="ARBA" id="ARBA00023277"/>
    </source>
</evidence>
<feature type="domain" description="Glycoside hydrolase family 57 N-terminal" evidence="3">
    <location>
        <begin position="38"/>
        <end position="248"/>
    </location>
</feature>
<dbReference type="InterPro" id="IPR004300">
    <property type="entry name" value="Glyco_hydro_57_N"/>
</dbReference>
<gene>
    <name evidence="4" type="ORF">E6P07_00940</name>
</gene>
<reference evidence="4 5" key="1">
    <citation type="submission" date="2019-12" db="EMBL/GenBank/DDBJ databases">
        <title>The complete genome of the thermophilic, anoxygenic phototrophic gammaproteobacterium Thermochromatium tepidum.</title>
        <authorList>
            <person name="Sattley W.M."/>
            <person name="Swingley W.D."/>
            <person name="Burchell B.M."/>
            <person name="Gurbani S.A."/>
            <person name="Kujawa C.M."/>
            <person name="Nuccio D.A."/>
            <person name="Schladweiler J."/>
            <person name="Shaffer K.N."/>
            <person name="Stokes L.M."/>
            <person name="Touchman J.W."/>
            <person name="Blankenship R.E."/>
            <person name="Madigan M.T."/>
        </authorList>
    </citation>
    <scope>NUCLEOTIDE SEQUENCE [LARGE SCALE GENOMIC DNA]</scope>
    <source>
        <strain evidence="4 5">ATCC 43061</strain>
    </source>
</reference>
<dbReference type="GO" id="GO:0005975">
    <property type="term" value="P:carbohydrate metabolic process"/>
    <property type="evidence" value="ECO:0007669"/>
    <property type="project" value="InterPro"/>
</dbReference>
<dbReference type="RefSeq" id="WP_153973884.1">
    <property type="nucleotide sequence ID" value="NZ_CP039268.1"/>
</dbReference>
<organism evidence="4 5">
    <name type="scientific">Thermochromatium tepidum ATCC 43061</name>
    <dbReference type="NCBI Taxonomy" id="316276"/>
    <lineage>
        <taxon>Bacteria</taxon>
        <taxon>Pseudomonadati</taxon>
        <taxon>Pseudomonadota</taxon>
        <taxon>Gammaproteobacteria</taxon>
        <taxon>Chromatiales</taxon>
        <taxon>Chromatiaceae</taxon>
        <taxon>Thermochromatium</taxon>
    </lineage>
</organism>
<evidence type="ECO:0000259" key="3">
    <source>
        <dbReference type="Pfam" id="PF03065"/>
    </source>
</evidence>
<evidence type="ECO:0000313" key="4">
    <source>
        <dbReference type="EMBL" id="QGU31685.1"/>
    </source>
</evidence>
<dbReference type="PANTHER" id="PTHR36306:SF5">
    <property type="entry name" value="SLR1535 PROTEIN"/>
    <property type="match status" value="1"/>
</dbReference>
<dbReference type="InterPro" id="IPR052046">
    <property type="entry name" value="GH57_Enzymes"/>
</dbReference>
<dbReference type="SUPFAM" id="SSF88713">
    <property type="entry name" value="Glycoside hydrolase/deacetylase"/>
    <property type="match status" value="1"/>
</dbReference>
<proteinExistence type="inferred from homology"/>
<dbReference type="OrthoDB" id="9757977at2"/>
<keyword evidence="2" id="KW-0119">Carbohydrate metabolism</keyword>
<dbReference type="KEGG" id="ttp:E6P07_00940"/>
<dbReference type="AlphaFoldDB" id="A0A6I6DY50"/>
<evidence type="ECO:0000313" key="5">
    <source>
        <dbReference type="Proteomes" id="UP000426424"/>
    </source>
</evidence>